<evidence type="ECO:0000259" key="14">
    <source>
        <dbReference type="Pfam" id="PF16740"/>
    </source>
</evidence>
<dbReference type="GO" id="GO:0008017">
    <property type="term" value="F:microtubule binding"/>
    <property type="evidence" value="ECO:0007669"/>
    <property type="project" value="InterPro"/>
</dbReference>
<keyword evidence="9" id="KW-0995">Kinetochore</keyword>
<evidence type="ECO:0000256" key="2">
    <source>
        <dbReference type="ARBA" id="ARBA00004629"/>
    </source>
</evidence>
<dbReference type="Pfam" id="PF16740">
    <property type="entry name" value="SKA2"/>
    <property type="match status" value="1"/>
</dbReference>
<feature type="domain" description="Ska2 N-terminal" evidence="14">
    <location>
        <begin position="2"/>
        <end position="111"/>
    </location>
</feature>
<dbReference type="GO" id="GO:0000278">
    <property type="term" value="P:mitotic cell cycle"/>
    <property type="evidence" value="ECO:0007669"/>
    <property type="project" value="TreeGrafter"/>
</dbReference>
<name>A0AA97KHS6_EUBMA</name>
<evidence type="ECO:0000256" key="5">
    <source>
        <dbReference type="ARBA" id="ARBA00022490"/>
    </source>
</evidence>
<organism evidence="15 16">
    <name type="scientific">Eublepharis macularius</name>
    <name type="common">Leopard gecko</name>
    <name type="synonym">Cyrtodactylus macularius</name>
    <dbReference type="NCBI Taxonomy" id="481883"/>
    <lineage>
        <taxon>Eukaryota</taxon>
        <taxon>Metazoa</taxon>
        <taxon>Chordata</taxon>
        <taxon>Craniata</taxon>
        <taxon>Vertebrata</taxon>
        <taxon>Euteleostomi</taxon>
        <taxon>Lepidosauria</taxon>
        <taxon>Squamata</taxon>
        <taxon>Bifurcata</taxon>
        <taxon>Gekkota</taxon>
        <taxon>Eublepharidae</taxon>
        <taxon>Eublepharinae</taxon>
        <taxon>Eublepharis</taxon>
    </lineage>
</organism>
<keyword evidence="11" id="KW-0131">Cell cycle</keyword>
<dbReference type="KEGG" id="emc:129344400"/>
<dbReference type="GeneID" id="129344400"/>
<dbReference type="CTD" id="348235"/>
<gene>
    <name evidence="16" type="primary">SKA2</name>
</gene>
<evidence type="ECO:0000256" key="1">
    <source>
        <dbReference type="ARBA" id="ARBA00004186"/>
    </source>
</evidence>
<evidence type="ECO:0000256" key="13">
    <source>
        <dbReference type="ARBA" id="ARBA00029651"/>
    </source>
</evidence>
<keyword evidence="15" id="KW-1185">Reference proteome</keyword>
<evidence type="ECO:0000256" key="9">
    <source>
        <dbReference type="ARBA" id="ARBA00022838"/>
    </source>
</evidence>
<dbReference type="Gene3D" id="6.10.250.1380">
    <property type="match status" value="1"/>
</dbReference>
<dbReference type="GO" id="GO:0007059">
    <property type="term" value="P:chromosome segregation"/>
    <property type="evidence" value="ECO:0007669"/>
    <property type="project" value="InterPro"/>
</dbReference>
<keyword evidence="10" id="KW-0206">Cytoskeleton</keyword>
<dbReference type="PANTHER" id="PTHR32017">
    <property type="entry name" value="SPINDLE AND KINETOCHORE-ASSOCIATED PROTEIN 2"/>
    <property type="match status" value="1"/>
</dbReference>
<protein>
    <recommendedName>
        <fullName evidence="13">Protein FAM33A</fullName>
    </recommendedName>
</protein>
<dbReference type="PANTHER" id="PTHR32017:SF3">
    <property type="entry name" value="SPINDLE AND KINETOCHORE-ASSOCIATED PROTEIN 2"/>
    <property type="match status" value="1"/>
</dbReference>
<evidence type="ECO:0000313" key="15">
    <source>
        <dbReference type="Proteomes" id="UP001190640"/>
    </source>
</evidence>
<keyword evidence="12" id="KW-0137">Centromere</keyword>
<keyword evidence="5" id="KW-0963">Cytoplasm</keyword>
<dbReference type="RefSeq" id="XP_054856978.1">
    <property type="nucleotide sequence ID" value="XM_055001003.1"/>
</dbReference>
<dbReference type="GO" id="GO:0005876">
    <property type="term" value="C:spindle microtubule"/>
    <property type="evidence" value="ECO:0007669"/>
    <property type="project" value="InterPro"/>
</dbReference>
<keyword evidence="7" id="KW-0493">Microtubule</keyword>
<evidence type="ECO:0000256" key="6">
    <source>
        <dbReference type="ARBA" id="ARBA00022618"/>
    </source>
</evidence>
<comment type="subcellular location">
    <subcellularLocation>
        <location evidence="2">Chromosome</location>
        <location evidence="2">Centromere</location>
        <location evidence="2">Kinetochore</location>
    </subcellularLocation>
    <subcellularLocation>
        <location evidence="1">Cytoplasm</location>
        <location evidence="1">Cytoskeleton</location>
        <location evidence="1">Spindle</location>
    </subcellularLocation>
</comment>
<dbReference type="InterPro" id="IPR042091">
    <property type="entry name" value="Ska2_N"/>
</dbReference>
<evidence type="ECO:0000256" key="8">
    <source>
        <dbReference type="ARBA" id="ARBA00022776"/>
    </source>
</evidence>
<evidence type="ECO:0000256" key="12">
    <source>
        <dbReference type="ARBA" id="ARBA00023328"/>
    </source>
</evidence>
<dbReference type="GO" id="GO:0051301">
    <property type="term" value="P:cell division"/>
    <property type="evidence" value="ECO:0007669"/>
    <property type="project" value="UniProtKB-KW"/>
</dbReference>
<evidence type="ECO:0000256" key="10">
    <source>
        <dbReference type="ARBA" id="ARBA00023212"/>
    </source>
</evidence>
<evidence type="ECO:0000256" key="7">
    <source>
        <dbReference type="ARBA" id="ARBA00022701"/>
    </source>
</evidence>
<evidence type="ECO:0000313" key="16">
    <source>
        <dbReference type="RefSeq" id="XP_054856978.1"/>
    </source>
</evidence>
<evidence type="ECO:0000256" key="3">
    <source>
        <dbReference type="ARBA" id="ARBA00010684"/>
    </source>
</evidence>
<dbReference type="InterPro" id="IPR026762">
    <property type="entry name" value="Ska2"/>
</dbReference>
<comment type="similarity">
    <text evidence="3">Belongs to the SKA2 family.</text>
</comment>
<dbReference type="Proteomes" id="UP001190640">
    <property type="component" value="Chromosome 17"/>
</dbReference>
<keyword evidence="4" id="KW-0158">Chromosome</keyword>
<evidence type="ECO:0000256" key="11">
    <source>
        <dbReference type="ARBA" id="ARBA00023306"/>
    </source>
</evidence>
<keyword evidence="6" id="KW-0132">Cell division</keyword>
<dbReference type="AlphaFoldDB" id="A0AA97KHS6"/>
<accession>A0AA97KHS6</accession>
<proteinExistence type="inferred from homology"/>
<keyword evidence="8" id="KW-0498">Mitosis</keyword>
<sequence>MEAAVNTLEAMFQVAESDLDCIQSMLEFETMKGVPGELSQEENPLALVQQLSIMKSRYKMLCERLDKISAEQQESMRSISATLNKTLRLVQKIQQHAGIETLPLSEEQQLAMQQLRCQALKKTDGPVKQNCPKEHQIH</sequence>
<evidence type="ECO:0000256" key="4">
    <source>
        <dbReference type="ARBA" id="ARBA00022454"/>
    </source>
</evidence>
<dbReference type="GO" id="GO:0000940">
    <property type="term" value="C:outer kinetochore"/>
    <property type="evidence" value="ECO:0007669"/>
    <property type="project" value="InterPro"/>
</dbReference>
<reference evidence="16" key="1">
    <citation type="submission" date="2025-08" db="UniProtKB">
        <authorList>
            <consortium name="RefSeq"/>
        </authorList>
    </citation>
    <scope>IDENTIFICATION</scope>
    <source>
        <tissue evidence="16">Blood</tissue>
    </source>
</reference>